<dbReference type="Proteomes" id="UP001172680">
    <property type="component" value="Unassembled WGS sequence"/>
</dbReference>
<comment type="caution">
    <text evidence="1">The sequence shown here is derived from an EMBL/GenBank/DDBJ whole genome shotgun (WGS) entry which is preliminary data.</text>
</comment>
<gene>
    <name evidence="1" type="ORF">H2199_008990</name>
</gene>
<accession>A0ACC2YH34</accession>
<reference evidence="1" key="1">
    <citation type="submission" date="2022-10" db="EMBL/GenBank/DDBJ databases">
        <title>Culturing micro-colonial fungi from biological soil crusts in the Mojave desert and describing Neophaeococcomyces mojavensis, and introducing the new genera and species Taxawa tesnikishii.</title>
        <authorList>
            <person name="Kurbessoian T."/>
            <person name="Stajich J.E."/>
        </authorList>
    </citation>
    <scope>NUCLEOTIDE SEQUENCE</scope>
    <source>
        <strain evidence="1">JES_115</strain>
    </source>
</reference>
<evidence type="ECO:0000313" key="1">
    <source>
        <dbReference type="EMBL" id="KAJ9634533.1"/>
    </source>
</evidence>
<evidence type="ECO:0000313" key="2">
    <source>
        <dbReference type="Proteomes" id="UP001172680"/>
    </source>
</evidence>
<sequence>MAGFGTSATEIVMLCKFTWQTCVRLKRAPEDLHEMYDECNAFHQILSEVDRQARNPWSPFNLVFQGRAFMAGYVPQCKKTLEMLLDSLDRCERMEARDRIRFIATDFQTPLAQLRNHRNAISVQLQIGANNTLGRLLEMVSQLAADVRAGRRSTIVSGANNQTVDESPRALLEDELERLRSAKSIPRNEIERHRPVVEQYVQMLSERGGFEETTQWLGDSEIGPGDSASVLESHSGSSTFRAPEYTDASNREWPRHRGIPIEAISYNTIFNPNADSRGIPKPNTFDIWGLASVFWQMQTLCAQRLTVTFEHQDQRKIDALQKISDILRKLKIGIGKDPISLTYANASPAL</sequence>
<protein>
    <submittedName>
        <fullName evidence="1">Uncharacterized protein</fullName>
    </submittedName>
</protein>
<dbReference type="EMBL" id="JAPDRP010000032">
    <property type="protein sequence ID" value="KAJ9634533.1"/>
    <property type="molecule type" value="Genomic_DNA"/>
</dbReference>
<proteinExistence type="predicted"/>
<organism evidence="1 2">
    <name type="scientific">Coniosporium tulheliwenetii</name>
    <dbReference type="NCBI Taxonomy" id="3383036"/>
    <lineage>
        <taxon>Eukaryota</taxon>
        <taxon>Fungi</taxon>
        <taxon>Dikarya</taxon>
        <taxon>Ascomycota</taxon>
        <taxon>Pezizomycotina</taxon>
        <taxon>Dothideomycetes</taxon>
        <taxon>Dothideomycetes incertae sedis</taxon>
        <taxon>Coniosporium</taxon>
    </lineage>
</organism>
<name>A0ACC2YH34_9PEZI</name>
<keyword evidence="2" id="KW-1185">Reference proteome</keyword>